<feature type="transmembrane region" description="Helical" evidence="1">
    <location>
        <begin position="269"/>
        <end position="290"/>
    </location>
</feature>
<keyword evidence="4" id="KW-1185">Reference proteome</keyword>
<evidence type="ECO:0000313" key="4">
    <source>
        <dbReference type="Proteomes" id="UP000594342"/>
    </source>
</evidence>
<name>A0A5K0U7I3_9VIRU</name>
<dbReference type="Pfam" id="PF01755">
    <property type="entry name" value="Glyco_transf_25"/>
    <property type="match status" value="1"/>
</dbReference>
<reference evidence="3 4" key="1">
    <citation type="submission" date="2018-10" db="EMBL/GenBank/DDBJ databases">
        <authorList>
            <consortium name="IHU Genomes"/>
        </authorList>
    </citation>
    <scope>NUCLEOTIDE SEQUENCE [LARGE SCALE GENOMIC DNA]</scope>
    <source>
        <strain evidence="3 4">A1</strain>
    </source>
</reference>
<keyword evidence="1" id="KW-0472">Membrane</keyword>
<keyword evidence="3" id="KW-0808">Transferase</keyword>
<sequence length="297" mass="33710">MAQRVDYGVDYDVDYDVDHSVNMAQPPTKINDFDRIFYINLDRRPERDSNVKAQLKNAGLLQIAERVSAVDGSKLDLDMVKPIITKKGVDDALGQTNAFGISLTRGAIGCAMSHRSIWIRIRDDPEVKSALILEDDIDIDRDFIRKFNKYRRFVPLNYDVLFLGYHPASMKYFSKDENQAFVRSEKVYGLFGYIVTKQGAEKLLKMFPISEQVDTALYKCVNKYGVNAYLLKPELRLITSEPSEVAKKFGSDIQQIKEGFPSDSVVTDMTYLLIVVALALLITMLIRTLIDPKSAEV</sequence>
<organism evidence="3 4">
    <name type="scientific">Yasminevirus sp. GU-2018</name>
    <dbReference type="NCBI Taxonomy" id="2420051"/>
    <lineage>
        <taxon>Viruses</taxon>
        <taxon>Varidnaviria</taxon>
        <taxon>Bamfordvirae</taxon>
        <taxon>Nucleocytoviricota</taxon>
        <taxon>Megaviricetes</taxon>
        <taxon>Imitervirales</taxon>
        <taxon>Mimiviridae</taxon>
        <taxon>Klosneuvirinae</taxon>
        <taxon>Yasminevirus</taxon>
        <taxon>Yasminevirus saudimassiliense</taxon>
    </lineage>
</organism>
<evidence type="ECO:0000313" key="3">
    <source>
        <dbReference type="EMBL" id="VBB17727.1"/>
    </source>
</evidence>
<keyword evidence="1" id="KW-1133">Transmembrane helix</keyword>
<proteinExistence type="predicted"/>
<dbReference type="Proteomes" id="UP000594342">
    <property type="component" value="Unassembled WGS sequence"/>
</dbReference>
<evidence type="ECO:0000259" key="2">
    <source>
        <dbReference type="Pfam" id="PF01755"/>
    </source>
</evidence>
<keyword evidence="1" id="KW-0812">Transmembrane</keyword>
<dbReference type="EMBL" id="UPSH01000001">
    <property type="protein sequence ID" value="VBB17727.1"/>
    <property type="molecule type" value="Genomic_DNA"/>
</dbReference>
<dbReference type="InterPro" id="IPR029044">
    <property type="entry name" value="Nucleotide-diphossugar_trans"/>
</dbReference>
<comment type="caution">
    <text evidence="3">The sequence shown here is derived from an EMBL/GenBank/DDBJ whole genome shotgun (WGS) entry which is preliminary data.</text>
</comment>
<gene>
    <name evidence="3" type="ORF">YASMINEVIRUS_190</name>
</gene>
<dbReference type="InterPro" id="IPR002654">
    <property type="entry name" value="Glyco_trans_25"/>
</dbReference>
<dbReference type="CDD" id="cd06532">
    <property type="entry name" value="Glyco_transf_25"/>
    <property type="match status" value="1"/>
</dbReference>
<dbReference type="GO" id="GO:0016740">
    <property type="term" value="F:transferase activity"/>
    <property type="evidence" value="ECO:0007669"/>
    <property type="project" value="UniProtKB-KW"/>
</dbReference>
<evidence type="ECO:0000256" key="1">
    <source>
        <dbReference type="SAM" id="Phobius"/>
    </source>
</evidence>
<feature type="domain" description="Glycosyl transferase family 25" evidence="2">
    <location>
        <begin position="35"/>
        <end position="215"/>
    </location>
</feature>
<dbReference type="Gene3D" id="3.90.550.10">
    <property type="entry name" value="Spore Coat Polysaccharide Biosynthesis Protein SpsA, Chain A"/>
    <property type="match status" value="1"/>
</dbReference>
<accession>A0A5K0U7I3</accession>
<protein>
    <submittedName>
        <fullName evidence="3">Glycosyltransferase family 25</fullName>
    </submittedName>
</protein>